<evidence type="ECO:0000313" key="1">
    <source>
        <dbReference type="EMBL" id="MDT9597922.1"/>
    </source>
</evidence>
<gene>
    <name evidence="1" type="ORF">RQX22_03045</name>
</gene>
<dbReference type="Pfam" id="PF11149">
    <property type="entry name" value="DUF2924"/>
    <property type="match status" value="1"/>
</dbReference>
<comment type="caution">
    <text evidence="1">The sequence shown here is derived from an EMBL/GenBank/DDBJ whole genome shotgun (WGS) entry which is preliminary data.</text>
</comment>
<protein>
    <submittedName>
        <fullName evidence="1">DUF2924 domain-containing protein</fullName>
    </submittedName>
</protein>
<proteinExistence type="predicted"/>
<keyword evidence="2" id="KW-1185">Reference proteome</keyword>
<sequence length="137" mass="15579">MSKKKDLLHRVRAMERMDLADLRTEWRRLYGEPPTMRSAELLRRMLAWRVQADQLGGFDAATRRMLETGKAASPPPVHLPPGTRLARIWKGRRIEVTVTEDAVVMDGVEYGSLSELATKITGTRWNGLRFFGVRSSA</sequence>
<dbReference type="Proteomes" id="UP001259572">
    <property type="component" value="Unassembled WGS sequence"/>
</dbReference>
<reference evidence="1 2" key="1">
    <citation type="submission" date="2023-05" db="EMBL/GenBank/DDBJ databases">
        <authorList>
            <person name="Guo Y."/>
        </authorList>
    </citation>
    <scope>NUCLEOTIDE SEQUENCE [LARGE SCALE GENOMIC DNA]</scope>
    <source>
        <strain evidence="1 2">GR2756</strain>
    </source>
</reference>
<dbReference type="EMBL" id="JAVUPU010000001">
    <property type="protein sequence ID" value="MDT9597922.1"/>
    <property type="molecule type" value="Genomic_DNA"/>
</dbReference>
<dbReference type="RefSeq" id="WP_315723480.1">
    <property type="nucleotide sequence ID" value="NZ_JAVUPU010000001.1"/>
</dbReference>
<dbReference type="InterPro" id="IPR021322">
    <property type="entry name" value="DUF2924"/>
</dbReference>
<evidence type="ECO:0000313" key="2">
    <source>
        <dbReference type="Proteomes" id="UP001259572"/>
    </source>
</evidence>
<organism evidence="1 2">
    <name type="scientific">Sphingosinicella rhizophila</name>
    <dbReference type="NCBI Taxonomy" id="3050082"/>
    <lineage>
        <taxon>Bacteria</taxon>
        <taxon>Pseudomonadati</taxon>
        <taxon>Pseudomonadota</taxon>
        <taxon>Alphaproteobacteria</taxon>
        <taxon>Sphingomonadales</taxon>
        <taxon>Sphingosinicellaceae</taxon>
        <taxon>Sphingosinicella</taxon>
    </lineage>
</organism>
<name>A0ABU3Q3D7_9SPHN</name>
<accession>A0ABU3Q3D7</accession>